<evidence type="ECO:0000313" key="2">
    <source>
        <dbReference type="Proteomes" id="UP001149163"/>
    </source>
</evidence>
<dbReference type="EMBL" id="JAPQKN010000001">
    <property type="protein sequence ID" value="KAJ5176636.1"/>
    <property type="molecule type" value="Genomic_DNA"/>
</dbReference>
<dbReference type="OrthoDB" id="6359816at2759"/>
<name>A0A9W9ILX2_9EURO</name>
<dbReference type="Gene3D" id="3.30.710.10">
    <property type="entry name" value="Potassium Channel Kv1.1, Chain A"/>
    <property type="match status" value="1"/>
</dbReference>
<dbReference type="Proteomes" id="UP001149163">
    <property type="component" value="Unassembled WGS sequence"/>
</dbReference>
<evidence type="ECO:0000313" key="1">
    <source>
        <dbReference type="EMBL" id="KAJ5176636.1"/>
    </source>
</evidence>
<dbReference type="CDD" id="cd18186">
    <property type="entry name" value="BTB_POZ_ZBTB_KLHL-like"/>
    <property type="match status" value="1"/>
</dbReference>
<sequence>MTLFYPKAQYLIEARFLASDTVELCTATNSETLKIHQKLLASKCKAPMVALTHGFSERESGRYTFTDTSQDTVAQFIEWAYRGDYTEMMLAPIEVPQPKQLKDSAELPNPELTGNENKALQAHTLLCHLRLYIFSDVYFVSGLKELAFEKFTAALENMGKPRNLNEQLAVIDCLSLAFSRVPLHDKLIEWLAQYAAWCLDKLRLQSQFHDLLQRVPALSSRMMDTVNPANEAPWNTTASSRNYHVPAYDTRADFGYEDDY</sequence>
<reference evidence="1" key="1">
    <citation type="submission" date="2022-11" db="EMBL/GenBank/DDBJ databases">
        <authorList>
            <person name="Petersen C."/>
        </authorList>
    </citation>
    <scope>NUCLEOTIDE SEQUENCE</scope>
    <source>
        <strain evidence="1">IBT 26290</strain>
    </source>
</reference>
<organism evidence="1 2">
    <name type="scientific">Penicillium canariense</name>
    <dbReference type="NCBI Taxonomy" id="189055"/>
    <lineage>
        <taxon>Eukaryota</taxon>
        <taxon>Fungi</taxon>
        <taxon>Dikarya</taxon>
        <taxon>Ascomycota</taxon>
        <taxon>Pezizomycotina</taxon>
        <taxon>Eurotiomycetes</taxon>
        <taxon>Eurotiomycetidae</taxon>
        <taxon>Eurotiales</taxon>
        <taxon>Aspergillaceae</taxon>
        <taxon>Penicillium</taxon>
    </lineage>
</organism>
<dbReference type="AlphaFoldDB" id="A0A9W9ILX2"/>
<dbReference type="GeneID" id="81423814"/>
<dbReference type="InterPro" id="IPR011333">
    <property type="entry name" value="SKP1/BTB/POZ_sf"/>
</dbReference>
<dbReference type="RefSeq" id="XP_056548244.1">
    <property type="nucleotide sequence ID" value="XM_056684638.1"/>
</dbReference>
<proteinExistence type="predicted"/>
<protein>
    <recommendedName>
        <fullName evidence="3">BTB domain-containing protein</fullName>
    </recommendedName>
</protein>
<dbReference type="PANTHER" id="PTHR47843">
    <property type="entry name" value="BTB DOMAIN-CONTAINING PROTEIN-RELATED"/>
    <property type="match status" value="1"/>
</dbReference>
<accession>A0A9W9ILX2</accession>
<comment type="caution">
    <text evidence="1">The sequence shown here is derived from an EMBL/GenBank/DDBJ whole genome shotgun (WGS) entry which is preliminary data.</text>
</comment>
<keyword evidence="2" id="KW-1185">Reference proteome</keyword>
<reference evidence="1" key="2">
    <citation type="journal article" date="2023" name="IMA Fungus">
        <title>Comparative genomic study of the Penicillium genus elucidates a diverse pangenome and 15 lateral gene transfer events.</title>
        <authorList>
            <person name="Petersen C."/>
            <person name="Sorensen T."/>
            <person name="Nielsen M.R."/>
            <person name="Sondergaard T.E."/>
            <person name="Sorensen J.L."/>
            <person name="Fitzpatrick D.A."/>
            <person name="Frisvad J.C."/>
            <person name="Nielsen K.L."/>
        </authorList>
    </citation>
    <scope>NUCLEOTIDE SEQUENCE</scope>
    <source>
        <strain evidence="1">IBT 26290</strain>
    </source>
</reference>
<evidence type="ECO:0008006" key="3">
    <source>
        <dbReference type="Google" id="ProtNLM"/>
    </source>
</evidence>
<gene>
    <name evidence="1" type="ORF">N7482_002513</name>
</gene>